<dbReference type="Proteomes" id="UP000814033">
    <property type="component" value="Unassembled WGS sequence"/>
</dbReference>
<dbReference type="EMBL" id="MU275945">
    <property type="protein sequence ID" value="KAI0045665.1"/>
    <property type="molecule type" value="Genomic_DNA"/>
</dbReference>
<protein>
    <submittedName>
        <fullName evidence="1">Uncharacterized protein</fullName>
    </submittedName>
</protein>
<gene>
    <name evidence="1" type="ORF">FA95DRAFT_99591</name>
</gene>
<reference evidence="1" key="2">
    <citation type="journal article" date="2022" name="New Phytol.">
        <title>Evolutionary transition to the ectomycorrhizal habit in the genomes of a hyperdiverse lineage of mushroom-forming fungi.</title>
        <authorList>
            <person name="Looney B."/>
            <person name="Miyauchi S."/>
            <person name="Morin E."/>
            <person name="Drula E."/>
            <person name="Courty P.E."/>
            <person name="Kohler A."/>
            <person name="Kuo A."/>
            <person name="LaButti K."/>
            <person name="Pangilinan J."/>
            <person name="Lipzen A."/>
            <person name="Riley R."/>
            <person name="Andreopoulos W."/>
            <person name="He G."/>
            <person name="Johnson J."/>
            <person name="Nolan M."/>
            <person name="Tritt A."/>
            <person name="Barry K.W."/>
            <person name="Grigoriev I.V."/>
            <person name="Nagy L.G."/>
            <person name="Hibbett D."/>
            <person name="Henrissat B."/>
            <person name="Matheny P.B."/>
            <person name="Labbe J."/>
            <person name="Martin F.M."/>
        </authorList>
    </citation>
    <scope>NUCLEOTIDE SEQUENCE</scope>
    <source>
        <strain evidence="1">FP105234-sp</strain>
    </source>
</reference>
<name>A0ACB8RNP4_9AGAM</name>
<accession>A0ACB8RNP4</accession>
<evidence type="ECO:0000313" key="2">
    <source>
        <dbReference type="Proteomes" id="UP000814033"/>
    </source>
</evidence>
<keyword evidence="2" id="KW-1185">Reference proteome</keyword>
<proteinExistence type="predicted"/>
<evidence type="ECO:0000313" key="1">
    <source>
        <dbReference type="EMBL" id="KAI0045665.1"/>
    </source>
</evidence>
<reference evidence="1" key="1">
    <citation type="submission" date="2021-02" db="EMBL/GenBank/DDBJ databases">
        <authorList>
            <consortium name="DOE Joint Genome Institute"/>
            <person name="Ahrendt S."/>
            <person name="Looney B.P."/>
            <person name="Miyauchi S."/>
            <person name="Morin E."/>
            <person name="Drula E."/>
            <person name="Courty P.E."/>
            <person name="Chicoki N."/>
            <person name="Fauchery L."/>
            <person name="Kohler A."/>
            <person name="Kuo A."/>
            <person name="Labutti K."/>
            <person name="Pangilinan J."/>
            <person name="Lipzen A."/>
            <person name="Riley R."/>
            <person name="Andreopoulos W."/>
            <person name="He G."/>
            <person name="Johnson J."/>
            <person name="Barry K.W."/>
            <person name="Grigoriev I.V."/>
            <person name="Nagy L."/>
            <person name="Hibbett D."/>
            <person name="Henrissat B."/>
            <person name="Matheny P.B."/>
            <person name="Labbe J."/>
            <person name="Martin F."/>
        </authorList>
    </citation>
    <scope>NUCLEOTIDE SEQUENCE</scope>
    <source>
        <strain evidence="1">FP105234-sp</strain>
    </source>
</reference>
<organism evidence="1 2">
    <name type="scientific">Auriscalpium vulgare</name>
    <dbReference type="NCBI Taxonomy" id="40419"/>
    <lineage>
        <taxon>Eukaryota</taxon>
        <taxon>Fungi</taxon>
        <taxon>Dikarya</taxon>
        <taxon>Basidiomycota</taxon>
        <taxon>Agaricomycotina</taxon>
        <taxon>Agaricomycetes</taxon>
        <taxon>Russulales</taxon>
        <taxon>Auriscalpiaceae</taxon>
        <taxon>Auriscalpium</taxon>
    </lineage>
</organism>
<sequence length="330" mass="35495">MMTRAPGWSCLSCLLPPSLHITTTTVITCTSRARAVTAVISPVSSDVAPVVFALALLLPRFVFCRRCRCPEPRCCRQSLITSPRSTPAPLLAPMSKPTPATPATTPAPKVTDPTPATAQRNAPVLRDPTALKDEREHAHERQRAKKAGDRAKGRKGALLGRADKAKTKAAHGHGMADSKDGKAGLLDVVGFWSDVWAGVGTKEKTAEPETPGKVFDFNGTWVRRDRSGAREVGLADLIRPAKAHRKARTGKRVCGYCCRITIDAMCGVDGDFEVVPHVRSVIVLEDSVGTPAMELDEPWEYISDTEEPEVQGAGRKVGAVSYAQVVSRAN</sequence>
<comment type="caution">
    <text evidence="1">The sequence shown here is derived from an EMBL/GenBank/DDBJ whole genome shotgun (WGS) entry which is preliminary data.</text>
</comment>